<dbReference type="Gene3D" id="1.20.1270.60">
    <property type="entry name" value="Arfaptin homology (AH) domain/BAR domain"/>
    <property type="match status" value="1"/>
</dbReference>
<dbReference type="SUPFAM" id="SSF49447">
    <property type="entry name" value="Second domain of Mu2 adaptin subunit (ap50) of ap2 adaptor"/>
    <property type="match status" value="1"/>
</dbReference>
<evidence type="ECO:0000256" key="2">
    <source>
        <dbReference type="ARBA" id="ARBA00011064"/>
    </source>
</evidence>
<dbReference type="Proteomes" id="UP000694700">
    <property type="component" value="Unplaced"/>
</dbReference>
<name>A0A8C1YVJ6_CYPCA</name>
<dbReference type="PROSITE" id="PS51741">
    <property type="entry name" value="F_BAR"/>
    <property type="match status" value="1"/>
</dbReference>
<dbReference type="Pfam" id="PF22699">
    <property type="entry name" value="GMIP-like_FCH"/>
    <property type="match status" value="1"/>
</dbReference>
<dbReference type="GO" id="GO:0005905">
    <property type="term" value="C:clathrin-coated pit"/>
    <property type="evidence" value="ECO:0007669"/>
    <property type="project" value="UniProtKB-SubCell"/>
</dbReference>
<dbReference type="PANTHER" id="PTHR23065">
    <property type="entry name" value="PROLINE-SERINE-THREONINE PHOSPHATASE INTERACTING PROTEIN 1"/>
    <property type="match status" value="1"/>
</dbReference>
<dbReference type="InterPro" id="IPR054713">
    <property type="entry name" value="GMIP/FCHO2-like_FCH"/>
</dbReference>
<dbReference type="InterPro" id="IPR027267">
    <property type="entry name" value="AH/BAR_dom_sf"/>
</dbReference>
<dbReference type="Ensembl" id="ENSCCRT00015034787.1">
    <property type="protein sequence ID" value="ENSCCRP00015033622.1"/>
    <property type="gene ID" value="ENSCCRG00015013371.1"/>
</dbReference>
<dbReference type="AlphaFoldDB" id="A0A8C1YVJ6"/>
<evidence type="ECO:0000256" key="6">
    <source>
        <dbReference type="ARBA" id="ARBA00023136"/>
    </source>
</evidence>
<feature type="region of interest" description="Disordered" evidence="10">
    <location>
        <begin position="410"/>
        <end position="499"/>
    </location>
</feature>
<feature type="coiled-coil region" evidence="9">
    <location>
        <begin position="149"/>
        <end position="187"/>
    </location>
</feature>
<evidence type="ECO:0000256" key="9">
    <source>
        <dbReference type="SAM" id="Coils"/>
    </source>
</evidence>
<keyword evidence="6" id="KW-0472">Membrane</keyword>
<evidence type="ECO:0000256" key="7">
    <source>
        <dbReference type="ARBA" id="ARBA00023176"/>
    </source>
</evidence>
<evidence type="ECO:0000256" key="5">
    <source>
        <dbReference type="ARBA" id="ARBA00023054"/>
    </source>
</evidence>
<evidence type="ECO:0000259" key="12">
    <source>
        <dbReference type="PROSITE" id="PS51741"/>
    </source>
</evidence>
<evidence type="ECO:0000256" key="4">
    <source>
        <dbReference type="ARBA" id="ARBA00022583"/>
    </source>
</evidence>
<feature type="domain" description="MHD" evidence="11">
    <location>
        <begin position="536"/>
        <end position="807"/>
    </location>
</feature>
<sequence length="807" mass="89103">MLFPFFRENMYKELSDFIRERATIEEVYSRSMTKLAKTASNCSQLGTFAPVWDVFKQSTEKLAACHMELVRKLQELIKEVQKYVEEQAKNHKKTKEEVASTLEAVQNIQSVSQALQKSKENYINKTLEQERMRKEGATQRDLDKAGLKVKKATETYKSYVEKYANAKTEFEQRMTETAQKFQGIEEEHVLRMQEIIHSYCQSVEETHIQIGEVQEEFVKNMENTSVESLMQKLAESKGTGKERPGPIEFEECNVSIATEGAKPRKRKTFAIPGRRRDKDTDSTESAEVEAVNASNGAPPGFYGAIDLHNANVPQLDEEGFCIRPENSFYSSSDSEDEDEPRKFHVQIKPVQTNNGTHQHKATIDELKASIGNITLSPTPAVRNASHSIHSFIRLASNDLLSLDPFVPTSSSSSIPHLSVPPPNRPTTPLGTATIVPPPRPLSRPKLPAGKLTGINEAVRPFSPPKMSNSSPPPAAPLARAESSSSLSSNTSLSASNTPTVEDDLFVGKLPTFEKRCETPAGTSRGPSPVTLASQDALPIAVAFTESVNAYFKGADPSKCIVKITGDMTLSFPSGIIKIFTSTPSPAVLSFKLSNTSRLEQIMPNQQLLHSDSSQSDTNTKDFWLNMPALTAYLRKISEQNPAASYYNVDILKYQVCSNGIQSSPLNLVVYWKCTSSTTDLRVDYRYNPESMQSPAALTNVQVLVPVSGGVTNMQSLPNAIWNAEQSKSLWKLSDISDKSENEGSGSLRAKFELSDGPSVPATLAVQFFSEGSTLSGVDMELVGSGYRLSLSKKRFATAFKITFMDCF</sequence>
<keyword evidence="7" id="KW-0168">Coated pit</keyword>
<dbReference type="PROSITE" id="PS51072">
    <property type="entry name" value="MHD"/>
    <property type="match status" value="1"/>
</dbReference>
<keyword evidence="5 8" id="KW-0175">Coiled coil</keyword>
<evidence type="ECO:0000256" key="8">
    <source>
        <dbReference type="PROSITE-ProRule" id="PRU01077"/>
    </source>
</evidence>
<dbReference type="Pfam" id="PF10291">
    <property type="entry name" value="muHD"/>
    <property type="match status" value="1"/>
</dbReference>
<comment type="similarity">
    <text evidence="2">Belongs to the FCHO family.</text>
</comment>
<protein>
    <submittedName>
        <fullName evidence="13">FCH and mu domain containing endocytic adaptor 2</fullName>
    </submittedName>
</protein>
<evidence type="ECO:0000313" key="14">
    <source>
        <dbReference type="Proteomes" id="UP000694700"/>
    </source>
</evidence>
<evidence type="ECO:0000256" key="3">
    <source>
        <dbReference type="ARBA" id="ARBA00022553"/>
    </source>
</evidence>
<evidence type="ECO:0000313" key="13">
    <source>
        <dbReference type="Ensembl" id="ENSCCRP00015033622.1"/>
    </source>
</evidence>
<feature type="compositionally biased region" description="Low complexity" evidence="10">
    <location>
        <begin position="476"/>
        <end position="499"/>
    </location>
</feature>
<evidence type="ECO:0000256" key="1">
    <source>
        <dbReference type="ARBA" id="ARBA00004283"/>
    </source>
</evidence>
<dbReference type="InterPro" id="IPR018808">
    <property type="entry name" value="Muniscin_C"/>
</dbReference>
<dbReference type="GO" id="GO:0048488">
    <property type="term" value="P:synaptic vesicle endocytosis"/>
    <property type="evidence" value="ECO:0007669"/>
    <property type="project" value="TreeGrafter"/>
</dbReference>
<reference evidence="13" key="1">
    <citation type="submission" date="2025-08" db="UniProtKB">
        <authorList>
            <consortium name="Ensembl"/>
        </authorList>
    </citation>
    <scope>IDENTIFICATION</scope>
</reference>
<dbReference type="SMART" id="SM00055">
    <property type="entry name" value="FCH"/>
    <property type="match status" value="1"/>
</dbReference>
<proteinExistence type="inferred from homology"/>
<dbReference type="SUPFAM" id="SSF103657">
    <property type="entry name" value="BAR/IMD domain-like"/>
    <property type="match status" value="1"/>
</dbReference>
<feature type="coiled-coil region" evidence="9">
    <location>
        <begin position="66"/>
        <end position="97"/>
    </location>
</feature>
<keyword evidence="4" id="KW-0254">Endocytosis</keyword>
<dbReference type="GO" id="GO:0030136">
    <property type="term" value="C:clathrin-coated vesicle"/>
    <property type="evidence" value="ECO:0007669"/>
    <property type="project" value="TreeGrafter"/>
</dbReference>
<feature type="domain" description="F-BAR" evidence="12">
    <location>
        <begin position="1"/>
        <end position="229"/>
    </location>
</feature>
<accession>A0A8C1YVJ6</accession>
<evidence type="ECO:0000256" key="10">
    <source>
        <dbReference type="SAM" id="MobiDB-lite"/>
    </source>
</evidence>
<dbReference type="PANTHER" id="PTHR23065:SF8">
    <property type="entry name" value="F-BAR DOMAIN ONLY PROTEIN 2"/>
    <property type="match status" value="1"/>
</dbReference>
<dbReference type="InterPro" id="IPR031160">
    <property type="entry name" value="F_BAR_dom"/>
</dbReference>
<feature type="region of interest" description="Disordered" evidence="10">
    <location>
        <begin position="260"/>
        <end position="298"/>
    </location>
</feature>
<keyword evidence="3" id="KW-0597">Phosphoprotein</keyword>
<dbReference type="InterPro" id="IPR028565">
    <property type="entry name" value="MHD"/>
</dbReference>
<evidence type="ECO:0000259" key="11">
    <source>
        <dbReference type="PROSITE" id="PS51072"/>
    </source>
</evidence>
<dbReference type="GO" id="GO:0005886">
    <property type="term" value="C:plasma membrane"/>
    <property type="evidence" value="ECO:0007669"/>
    <property type="project" value="TreeGrafter"/>
</dbReference>
<dbReference type="GO" id="GO:0098793">
    <property type="term" value="C:presynapse"/>
    <property type="evidence" value="ECO:0007669"/>
    <property type="project" value="GOC"/>
</dbReference>
<comment type="subcellular location">
    <subcellularLocation>
        <location evidence="1">Membrane</location>
        <location evidence="1">Clathrin-coated pit</location>
        <topology evidence="1">Peripheral membrane protein</topology>
        <orientation evidence="1">Cytoplasmic side</orientation>
    </subcellularLocation>
</comment>
<dbReference type="GO" id="GO:0048268">
    <property type="term" value="P:clathrin coat assembly"/>
    <property type="evidence" value="ECO:0007669"/>
    <property type="project" value="TreeGrafter"/>
</dbReference>
<organism evidence="13 14">
    <name type="scientific">Cyprinus carpio</name>
    <name type="common">Common carp</name>
    <dbReference type="NCBI Taxonomy" id="7962"/>
    <lineage>
        <taxon>Eukaryota</taxon>
        <taxon>Metazoa</taxon>
        <taxon>Chordata</taxon>
        <taxon>Craniata</taxon>
        <taxon>Vertebrata</taxon>
        <taxon>Euteleostomi</taxon>
        <taxon>Actinopterygii</taxon>
        <taxon>Neopterygii</taxon>
        <taxon>Teleostei</taxon>
        <taxon>Ostariophysi</taxon>
        <taxon>Cypriniformes</taxon>
        <taxon>Cyprinidae</taxon>
        <taxon>Cyprininae</taxon>
        <taxon>Cyprinus</taxon>
    </lineage>
</organism>
<dbReference type="InterPro" id="IPR036168">
    <property type="entry name" value="AP2_Mu_C_sf"/>
</dbReference>
<dbReference type="GO" id="GO:0072583">
    <property type="term" value="P:clathrin-dependent endocytosis"/>
    <property type="evidence" value="ECO:0007669"/>
    <property type="project" value="TreeGrafter"/>
</dbReference>
<dbReference type="InterPro" id="IPR001060">
    <property type="entry name" value="FCH_dom"/>
</dbReference>